<gene>
    <name evidence="2" type="ORF">DPMN_084759</name>
</gene>
<evidence type="ECO:0000313" key="2">
    <source>
        <dbReference type="EMBL" id="KAH3697267.1"/>
    </source>
</evidence>
<feature type="compositionally biased region" description="Polar residues" evidence="1">
    <location>
        <begin position="1"/>
        <end position="36"/>
    </location>
</feature>
<accession>A0A9D4BJK0</accession>
<reference evidence="2" key="1">
    <citation type="journal article" date="2019" name="bioRxiv">
        <title>The Genome of the Zebra Mussel, Dreissena polymorpha: A Resource for Invasive Species Research.</title>
        <authorList>
            <person name="McCartney M.A."/>
            <person name="Auch B."/>
            <person name="Kono T."/>
            <person name="Mallez S."/>
            <person name="Zhang Y."/>
            <person name="Obille A."/>
            <person name="Becker A."/>
            <person name="Abrahante J.E."/>
            <person name="Garbe J."/>
            <person name="Badalamenti J.P."/>
            <person name="Herman A."/>
            <person name="Mangelson H."/>
            <person name="Liachko I."/>
            <person name="Sullivan S."/>
            <person name="Sone E.D."/>
            <person name="Koren S."/>
            <person name="Silverstein K.A.T."/>
            <person name="Beckman K.B."/>
            <person name="Gohl D.M."/>
        </authorList>
    </citation>
    <scope>NUCLEOTIDE SEQUENCE</scope>
    <source>
        <strain evidence="2">Duluth1</strain>
        <tissue evidence="2">Whole animal</tissue>
    </source>
</reference>
<evidence type="ECO:0000313" key="3">
    <source>
        <dbReference type="Proteomes" id="UP000828390"/>
    </source>
</evidence>
<organism evidence="2 3">
    <name type="scientific">Dreissena polymorpha</name>
    <name type="common">Zebra mussel</name>
    <name type="synonym">Mytilus polymorpha</name>
    <dbReference type="NCBI Taxonomy" id="45954"/>
    <lineage>
        <taxon>Eukaryota</taxon>
        <taxon>Metazoa</taxon>
        <taxon>Spiralia</taxon>
        <taxon>Lophotrochozoa</taxon>
        <taxon>Mollusca</taxon>
        <taxon>Bivalvia</taxon>
        <taxon>Autobranchia</taxon>
        <taxon>Heteroconchia</taxon>
        <taxon>Euheterodonta</taxon>
        <taxon>Imparidentia</taxon>
        <taxon>Neoheterodontei</taxon>
        <taxon>Myida</taxon>
        <taxon>Dreissenoidea</taxon>
        <taxon>Dreissenidae</taxon>
        <taxon>Dreissena</taxon>
    </lineage>
</organism>
<feature type="region of interest" description="Disordered" evidence="1">
    <location>
        <begin position="1"/>
        <end position="87"/>
    </location>
</feature>
<feature type="compositionally biased region" description="Basic and acidic residues" evidence="1">
    <location>
        <begin position="37"/>
        <end position="47"/>
    </location>
</feature>
<reference evidence="2" key="2">
    <citation type="submission" date="2020-11" db="EMBL/GenBank/DDBJ databases">
        <authorList>
            <person name="McCartney M.A."/>
            <person name="Auch B."/>
            <person name="Kono T."/>
            <person name="Mallez S."/>
            <person name="Becker A."/>
            <person name="Gohl D.M."/>
            <person name="Silverstein K.A.T."/>
            <person name="Koren S."/>
            <person name="Bechman K.B."/>
            <person name="Herman A."/>
            <person name="Abrahante J.E."/>
            <person name="Garbe J."/>
        </authorList>
    </citation>
    <scope>NUCLEOTIDE SEQUENCE</scope>
    <source>
        <strain evidence="2">Duluth1</strain>
        <tissue evidence="2">Whole animal</tissue>
    </source>
</reference>
<evidence type="ECO:0000256" key="1">
    <source>
        <dbReference type="SAM" id="MobiDB-lite"/>
    </source>
</evidence>
<sequence length="87" mass="9935">MNFSITQVSTRHPQGQTRHQHEFNTAPTKTVATELRSFTDQHGRTTEGPRSTRTNMSSKEHSRIFTTTTQKNTRQRYGPNTTCPDGQ</sequence>
<keyword evidence="3" id="KW-1185">Reference proteome</keyword>
<dbReference type="EMBL" id="JAIWYP010000016">
    <property type="protein sequence ID" value="KAH3697267.1"/>
    <property type="molecule type" value="Genomic_DNA"/>
</dbReference>
<feature type="compositionally biased region" description="Polar residues" evidence="1">
    <location>
        <begin position="48"/>
        <end position="57"/>
    </location>
</feature>
<dbReference type="AlphaFoldDB" id="A0A9D4BJK0"/>
<name>A0A9D4BJK0_DREPO</name>
<proteinExistence type="predicted"/>
<feature type="compositionally biased region" description="Polar residues" evidence="1">
    <location>
        <begin position="78"/>
        <end position="87"/>
    </location>
</feature>
<dbReference type="Proteomes" id="UP000828390">
    <property type="component" value="Unassembled WGS sequence"/>
</dbReference>
<comment type="caution">
    <text evidence="2">The sequence shown here is derived from an EMBL/GenBank/DDBJ whole genome shotgun (WGS) entry which is preliminary data.</text>
</comment>
<protein>
    <submittedName>
        <fullName evidence="2">Uncharacterized protein</fullName>
    </submittedName>
</protein>